<reference evidence="1 2" key="1">
    <citation type="journal article" date="2016" name="Nat. Commun.">
        <title>Thousands of microbial genomes shed light on interconnected biogeochemical processes in an aquifer system.</title>
        <authorList>
            <person name="Anantharaman K."/>
            <person name="Brown C.T."/>
            <person name="Hug L.A."/>
            <person name="Sharon I."/>
            <person name="Castelle C.J."/>
            <person name="Probst A.J."/>
            <person name="Thomas B.C."/>
            <person name="Singh A."/>
            <person name="Wilkins M.J."/>
            <person name="Karaoz U."/>
            <person name="Brodie E.L."/>
            <person name="Williams K.H."/>
            <person name="Hubbard S.S."/>
            <person name="Banfield J.F."/>
        </authorList>
    </citation>
    <scope>NUCLEOTIDE SEQUENCE [LARGE SCALE GENOMIC DNA]</scope>
</reference>
<evidence type="ECO:0000313" key="2">
    <source>
        <dbReference type="Proteomes" id="UP000178406"/>
    </source>
</evidence>
<accession>A0A1F5WGZ4</accession>
<evidence type="ECO:0008006" key="3">
    <source>
        <dbReference type="Google" id="ProtNLM"/>
    </source>
</evidence>
<comment type="caution">
    <text evidence="1">The sequence shown here is derived from an EMBL/GenBank/DDBJ whole genome shotgun (WGS) entry which is preliminary data.</text>
</comment>
<dbReference type="STRING" id="1798338.A3J56_01490"/>
<sequence length="238" mass="27087">MASNKPSINKIVQAYNLLVRHIDDDARTGDALRAYGGAIRSAKGALVEGIAKNIIEIAWVNIGGKMHRLSFEKQPILVPIRQSYIDQIKDAEIKAYIQKNIRNYVYKFKTDVHVNIDRKLIAGVECKAYAENAMLKRIAVDSVFLKQTHKEAHNVLLQLESQLGGDYGDMKKTKHYGSFPTHTILSYFDDVDLHIITLLEGERKVDRPIHKKKFYKKLEKGSVEKAVGVFEELFANYL</sequence>
<gene>
    <name evidence="1" type="ORF">A3J56_01490</name>
</gene>
<protein>
    <recommendedName>
        <fullName evidence="3">Restriction endonuclease</fullName>
    </recommendedName>
</protein>
<name>A0A1F5WGZ4_9BACT</name>
<dbReference type="AlphaFoldDB" id="A0A1F5WGZ4"/>
<proteinExistence type="predicted"/>
<evidence type="ECO:0000313" key="1">
    <source>
        <dbReference type="EMBL" id="OGF74895.1"/>
    </source>
</evidence>
<dbReference type="EMBL" id="MFHQ01000001">
    <property type="protein sequence ID" value="OGF74895.1"/>
    <property type="molecule type" value="Genomic_DNA"/>
</dbReference>
<dbReference type="Proteomes" id="UP000178406">
    <property type="component" value="Unassembled WGS sequence"/>
</dbReference>
<organism evidence="1 2">
    <name type="scientific">Candidatus Giovannonibacteria bacterium RIFCSPHIGHO2_02_FULL_46_20</name>
    <dbReference type="NCBI Taxonomy" id="1798338"/>
    <lineage>
        <taxon>Bacteria</taxon>
        <taxon>Candidatus Giovannoniibacteriota</taxon>
    </lineage>
</organism>